<dbReference type="OrthoDB" id="3188288at2759"/>
<dbReference type="InParanoid" id="A0A165H7E1"/>
<dbReference type="AlphaFoldDB" id="A0A165H7E1"/>
<evidence type="ECO:0000313" key="8">
    <source>
        <dbReference type="Proteomes" id="UP000077266"/>
    </source>
</evidence>
<evidence type="ECO:0000256" key="4">
    <source>
        <dbReference type="PROSITE-ProRule" id="PRU00134"/>
    </source>
</evidence>
<organism evidence="7 8">
    <name type="scientific">Exidia glandulosa HHB12029</name>
    <dbReference type="NCBI Taxonomy" id="1314781"/>
    <lineage>
        <taxon>Eukaryota</taxon>
        <taxon>Fungi</taxon>
        <taxon>Dikarya</taxon>
        <taxon>Basidiomycota</taxon>
        <taxon>Agaricomycotina</taxon>
        <taxon>Agaricomycetes</taxon>
        <taxon>Auriculariales</taxon>
        <taxon>Exidiaceae</taxon>
        <taxon>Exidia</taxon>
    </lineage>
</organism>
<evidence type="ECO:0000256" key="1">
    <source>
        <dbReference type="ARBA" id="ARBA00022723"/>
    </source>
</evidence>
<evidence type="ECO:0000313" key="7">
    <source>
        <dbReference type="EMBL" id="KZV91557.1"/>
    </source>
</evidence>
<evidence type="ECO:0000256" key="2">
    <source>
        <dbReference type="ARBA" id="ARBA00022771"/>
    </source>
</evidence>
<evidence type="ECO:0000256" key="5">
    <source>
        <dbReference type="SAM" id="MobiDB-lite"/>
    </source>
</evidence>
<keyword evidence="8" id="KW-1185">Reference proteome</keyword>
<gene>
    <name evidence="7" type="ORF">EXIGLDRAFT_769799</name>
</gene>
<protein>
    <recommendedName>
        <fullName evidence="6">MYND-type domain-containing protein</fullName>
    </recommendedName>
</protein>
<feature type="region of interest" description="Disordered" evidence="5">
    <location>
        <begin position="313"/>
        <end position="411"/>
    </location>
</feature>
<dbReference type="GO" id="GO:0008270">
    <property type="term" value="F:zinc ion binding"/>
    <property type="evidence" value="ECO:0007669"/>
    <property type="project" value="UniProtKB-KW"/>
</dbReference>
<keyword evidence="2 4" id="KW-0863">Zinc-finger</keyword>
<evidence type="ECO:0000256" key="3">
    <source>
        <dbReference type="ARBA" id="ARBA00022833"/>
    </source>
</evidence>
<sequence>MLGRSWVNAHNFVYVPKGNGRYATYTVQDTRQLEVVLRPTRPSARRQNTYPCVVTSPQSTESVKIEPLVGTADVGLYLTHQTIVKLGLRYTGLNESTRQGPAKIYSGVSLRFDADQNGGLCSYTFIQVFELPESQRTVSKADPSANVKRDGIIGLSHLTNHVVLSLKGDVFLIDRQTCLGSVIEDVFPPLTPYRLPFTPPTPATPSSSVPPSPVLELESAPDDTMTLGQALVSLPPVQRDTIVALLEPTFMGSAARSPAIRLEPRASTAVADGCRACERKDVTLRVCKLCVEEGRPLRAVYCSKECQARDWETRHRTEHAKHVRRSTSRTSSVQIDHPDDLSTTEKGAHRHGTTVTSDSTPSSDGTNRSGSDMFSEKQSSSSEAPPEDEKPAVTDTTVPNDPSHAASNTTA</sequence>
<evidence type="ECO:0000259" key="6">
    <source>
        <dbReference type="PROSITE" id="PS50865"/>
    </source>
</evidence>
<dbReference type="Proteomes" id="UP000077266">
    <property type="component" value="Unassembled WGS sequence"/>
</dbReference>
<accession>A0A165H7E1</accession>
<dbReference type="Gene3D" id="6.10.140.2220">
    <property type="match status" value="1"/>
</dbReference>
<dbReference type="InterPro" id="IPR002893">
    <property type="entry name" value="Znf_MYND"/>
</dbReference>
<dbReference type="Pfam" id="PF01753">
    <property type="entry name" value="zf-MYND"/>
    <property type="match status" value="1"/>
</dbReference>
<proteinExistence type="predicted"/>
<dbReference type="SUPFAM" id="SSF144232">
    <property type="entry name" value="HIT/MYND zinc finger-like"/>
    <property type="match status" value="1"/>
</dbReference>
<dbReference type="PROSITE" id="PS50865">
    <property type="entry name" value="ZF_MYND_2"/>
    <property type="match status" value="1"/>
</dbReference>
<feature type="domain" description="MYND-type" evidence="6">
    <location>
        <begin position="274"/>
        <end position="319"/>
    </location>
</feature>
<feature type="compositionally biased region" description="Basic residues" evidence="5">
    <location>
        <begin position="316"/>
        <end position="327"/>
    </location>
</feature>
<keyword evidence="3" id="KW-0862">Zinc</keyword>
<dbReference type="EMBL" id="KV426025">
    <property type="protein sequence ID" value="KZV91557.1"/>
    <property type="molecule type" value="Genomic_DNA"/>
</dbReference>
<feature type="compositionally biased region" description="Low complexity" evidence="5">
    <location>
        <begin position="353"/>
        <end position="366"/>
    </location>
</feature>
<feature type="compositionally biased region" description="Polar residues" evidence="5">
    <location>
        <begin position="394"/>
        <end position="411"/>
    </location>
</feature>
<keyword evidence="1" id="KW-0479">Metal-binding</keyword>
<feature type="compositionally biased region" description="Polar residues" evidence="5">
    <location>
        <begin position="367"/>
        <end position="383"/>
    </location>
</feature>
<reference evidence="7 8" key="1">
    <citation type="journal article" date="2016" name="Mol. Biol. Evol.">
        <title>Comparative Genomics of Early-Diverging Mushroom-Forming Fungi Provides Insights into the Origins of Lignocellulose Decay Capabilities.</title>
        <authorList>
            <person name="Nagy L.G."/>
            <person name="Riley R."/>
            <person name="Tritt A."/>
            <person name="Adam C."/>
            <person name="Daum C."/>
            <person name="Floudas D."/>
            <person name="Sun H."/>
            <person name="Yadav J.S."/>
            <person name="Pangilinan J."/>
            <person name="Larsson K.H."/>
            <person name="Matsuura K."/>
            <person name="Barry K."/>
            <person name="Labutti K."/>
            <person name="Kuo R."/>
            <person name="Ohm R.A."/>
            <person name="Bhattacharya S.S."/>
            <person name="Shirouzu T."/>
            <person name="Yoshinaga Y."/>
            <person name="Martin F.M."/>
            <person name="Grigoriev I.V."/>
            <person name="Hibbett D.S."/>
        </authorList>
    </citation>
    <scope>NUCLEOTIDE SEQUENCE [LARGE SCALE GENOMIC DNA]</scope>
    <source>
        <strain evidence="7 8">HHB12029</strain>
    </source>
</reference>
<name>A0A165H7E1_EXIGL</name>